<dbReference type="EMBL" id="CP054021">
    <property type="protein sequence ID" value="QKK18844.1"/>
    <property type="molecule type" value="Genomic_DNA"/>
</dbReference>
<organism evidence="2 3">
    <name type="scientific">Rhizobium indicum</name>
    <dbReference type="NCBI Taxonomy" id="2583231"/>
    <lineage>
        <taxon>Bacteria</taxon>
        <taxon>Pseudomonadati</taxon>
        <taxon>Pseudomonadota</taxon>
        <taxon>Alphaproteobacteria</taxon>
        <taxon>Hyphomicrobiales</taxon>
        <taxon>Rhizobiaceae</taxon>
        <taxon>Rhizobium/Agrobacterium group</taxon>
        <taxon>Rhizobium</taxon>
    </lineage>
</organism>
<sequence>MTYKSIVLNLNIDGMVAPVIKLGVELARRFDAVLIGFSAADVPPPIVMEGGTTFVDESMTRQLQNIERRIEDIRAEFGGLAGTAVETEWRGAVGNPTRLLINVACAADLIVTASPESVFSGNVHRSPDLGNLIIQSGRPVFVAAADQKSIRLNKVIVGWKNTREARRAVVDAMPFLRLAQEVRIITINEKATDAIWNSLNDVVAFLSRHGVQAKVEIFPEKSDGGTIVDVADAMDADLIISGGYGHSRLREWICGGATRSLLENDRLNRVMSH</sequence>
<dbReference type="CDD" id="cd00293">
    <property type="entry name" value="USP-like"/>
    <property type="match status" value="1"/>
</dbReference>
<dbReference type="SUPFAM" id="SSF52402">
    <property type="entry name" value="Adenine nucleotide alpha hydrolases-like"/>
    <property type="match status" value="2"/>
</dbReference>
<keyword evidence="3" id="KW-1185">Reference proteome</keyword>
<accession>A0ABX6PIB9</accession>
<evidence type="ECO:0000256" key="1">
    <source>
        <dbReference type="ARBA" id="ARBA00008791"/>
    </source>
</evidence>
<reference evidence="2 3" key="1">
    <citation type="submission" date="2020-05" db="EMBL/GenBank/DDBJ databases">
        <title>Genome sequences of pea root nodulating Rhizobium spp.</title>
        <authorList>
            <person name="Rahi P."/>
        </authorList>
    </citation>
    <scope>NUCLEOTIDE SEQUENCE [LARGE SCALE GENOMIC DNA]</scope>
    <source>
        <strain evidence="3">JKLM 12A2</strain>
    </source>
</reference>
<proteinExistence type="inferred from homology"/>
<dbReference type="PANTHER" id="PTHR46268">
    <property type="entry name" value="STRESS RESPONSE PROTEIN NHAX"/>
    <property type="match status" value="1"/>
</dbReference>
<dbReference type="RefSeq" id="WP_138387132.1">
    <property type="nucleotide sequence ID" value="NZ_CP054021.1"/>
</dbReference>
<gene>
    <name evidence="2" type="ORF">FFM53_021350</name>
</gene>
<evidence type="ECO:0000313" key="2">
    <source>
        <dbReference type="EMBL" id="QKK18844.1"/>
    </source>
</evidence>
<evidence type="ECO:0000313" key="3">
    <source>
        <dbReference type="Proteomes" id="UP000305673"/>
    </source>
</evidence>
<protein>
    <submittedName>
        <fullName evidence="2">Universal stress protein</fullName>
    </submittedName>
</protein>
<dbReference type="Proteomes" id="UP000305673">
    <property type="component" value="Chromosome"/>
</dbReference>
<comment type="similarity">
    <text evidence="1">Belongs to the universal stress protein A family.</text>
</comment>
<dbReference type="Gene3D" id="3.40.50.12370">
    <property type="match status" value="1"/>
</dbReference>
<name>A0ABX6PIB9_9HYPH</name>
<dbReference type="PANTHER" id="PTHR46268:SF15">
    <property type="entry name" value="UNIVERSAL STRESS PROTEIN HP_0031"/>
    <property type="match status" value="1"/>
</dbReference>